<organism evidence="5 6">
    <name type="scientific">Araneus ventricosus</name>
    <name type="common">Orbweaver spider</name>
    <name type="synonym">Epeira ventricosa</name>
    <dbReference type="NCBI Taxonomy" id="182803"/>
    <lineage>
        <taxon>Eukaryota</taxon>
        <taxon>Metazoa</taxon>
        <taxon>Ecdysozoa</taxon>
        <taxon>Arthropoda</taxon>
        <taxon>Chelicerata</taxon>
        <taxon>Arachnida</taxon>
        <taxon>Araneae</taxon>
        <taxon>Araneomorphae</taxon>
        <taxon>Entelegynae</taxon>
        <taxon>Araneoidea</taxon>
        <taxon>Araneidae</taxon>
        <taxon>Araneus</taxon>
    </lineage>
</organism>
<protein>
    <submittedName>
        <fullName evidence="5">Short-chain dehydrogenase/reductase family 16C member 6</fullName>
    </submittedName>
</protein>
<dbReference type="Gene3D" id="3.40.50.720">
    <property type="entry name" value="NAD(P)-binding Rossmann-like Domain"/>
    <property type="match status" value="1"/>
</dbReference>
<reference evidence="5 6" key="1">
    <citation type="journal article" date="2019" name="Sci. Rep.">
        <title>Orb-weaving spider Araneus ventricosus genome elucidates the spidroin gene catalogue.</title>
        <authorList>
            <person name="Kono N."/>
            <person name="Nakamura H."/>
            <person name="Ohtoshi R."/>
            <person name="Moran D.A.P."/>
            <person name="Shinohara A."/>
            <person name="Yoshida Y."/>
            <person name="Fujiwara M."/>
            <person name="Mori M."/>
            <person name="Tomita M."/>
            <person name="Arakawa K."/>
        </authorList>
    </citation>
    <scope>NUCLEOTIDE SEQUENCE [LARGE SCALE GENOMIC DNA]</scope>
</reference>
<comment type="caution">
    <text evidence="5">The sequence shown here is derived from an EMBL/GenBank/DDBJ whole genome shotgun (WGS) entry which is preliminary data.</text>
</comment>
<keyword evidence="6" id="KW-1185">Reference proteome</keyword>
<dbReference type="PANTHER" id="PTHR24322:SF736">
    <property type="entry name" value="RETINOL DEHYDROGENASE 10"/>
    <property type="match status" value="1"/>
</dbReference>
<dbReference type="OrthoDB" id="6420378at2759"/>
<dbReference type="Pfam" id="PF00106">
    <property type="entry name" value="adh_short"/>
    <property type="match status" value="1"/>
</dbReference>
<dbReference type="InterPro" id="IPR036291">
    <property type="entry name" value="NAD(P)-bd_dom_sf"/>
</dbReference>
<dbReference type="EMBL" id="BGPR01163625">
    <property type="protein sequence ID" value="GBM05051.1"/>
    <property type="molecule type" value="Genomic_DNA"/>
</dbReference>
<sequence>MISSIKKKISLIILMAYLIPDVILGYCEDFVHFLIPRCFRRKKTITGQTVLITGAGSGVGRQLAIEFSKHSVCLVMLDVKRSSLILTEKLLNPGSRTFIYDCDVSDRERVYQVARDIKEQVGKVDILVNNAGIVSGKGLLEIPDEKIEKTMQVNSLSHFWVSFSCS</sequence>
<evidence type="ECO:0000256" key="2">
    <source>
        <dbReference type="ARBA" id="ARBA00023002"/>
    </source>
</evidence>
<dbReference type="GO" id="GO:0005811">
    <property type="term" value="C:lipid droplet"/>
    <property type="evidence" value="ECO:0007669"/>
    <property type="project" value="TreeGrafter"/>
</dbReference>
<dbReference type="PANTHER" id="PTHR24322">
    <property type="entry name" value="PKSB"/>
    <property type="match status" value="1"/>
</dbReference>
<evidence type="ECO:0000313" key="5">
    <source>
        <dbReference type="EMBL" id="GBM06135.1"/>
    </source>
</evidence>
<dbReference type="EMBL" id="BGPR01163921">
    <property type="protein sequence ID" value="GBM06066.1"/>
    <property type="molecule type" value="Genomic_DNA"/>
</dbReference>
<evidence type="ECO:0000256" key="1">
    <source>
        <dbReference type="ARBA" id="ARBA00006484"/>
    </source>
</evidence>
<evidence type="ECO:0000313" key="4">
    <source>
        <dbReference type="EMBL" id="GBM06066.1"/>
    </source>
</evidence>
<evidence type="ECO:0000313" key="3">
    <source>
        <dbReference type="EMBL" id="GBM05051.1"/>
    </source>
</evidence>
<gene>
    <name evidence="5" type="primary">Sdr16c6_2</name>
    <name evidence="4" type="synonym">Sdr16c6_3</name>
    <name evidence="3" type="synonym">Sdr16c6_4</name>
    <name evidence="4" type="ORF">AVEN_100956_1</name>
    <name evidence="5" type="ORF">AVEN_142174_1</name>
    <name evidence="3" type="ORF">AVEN_183647_1</name>
</gene>
<dbReference type="GO" id="GO:0016616">
    <property type="term" value="F:oxidoreductase activity, acting on the CH-OH group of donors, NAD or NADP as acceptor"/>
    <property type="evidence" value="ECO:0007669"/>
    <property type="project" value="TreeGrafter"/>
</dbReference>
<name>A0A4Y2CS78_ARAVE</name>
<dbReference type="PRINTS" id="PR00081">
    <property type="entry name" value="GDHRDH"/>
</dbReference>
<dbReference type="Proteomes" id="UP000499080">
    <property type="component" value="Unassembled WGS sequence"/>
</dbReference>
<proteinExistence type="inferred from homology"/>
<dbReference type="InterPro" id="IPR002347">
    <property type="entry name" value="SDR_fam"/>
</dbReference>
<comment type="similarity">
    <text evidence="1">Belongs to the short-chain dehydrogenases/reductases (SDR) family.</text>
</comment>
<evidence type="ECO:0000313" key="6">
    <source>
        <dbReference type="Proteomes" id="UP000499080"/>
    </source>
</evidence>
<keyword evidence="2" id="KW-0560">Oxidoreductase</keyword>
<dbReference type="SUPFAM" id="SSF51735">
    <property type="entry name" value="NAD(P)-binding Rossmann-fold domains"/>
    <property type="match status" value="1"/>
</dbReference>
<dbReference type="AlphaFoldDB" id="A0A4Y2CS78"/>
<dbReference type="EMBL" id="BGPR01163944">
    <property type="protein sequence ID" value="GBM06135.1"/>
    <property type="molecule type" value="Genomic_DNA"/>
</dbReference>
<accession>A0A4Y2CS78</accession>